<accession>A0A336NBR8</accession>
<dbReference type="EMBL" id="UFTD01000001">
    <property type="protein sequence ID" value="SSZ39555.1"/>
    <property type="molecule type" value="Genomic_DNA"/>
</dbReference>
<protein>
    <submittedName>
        <fullName evidence="1">Uncharacterized protein</fullName>
    </submittedName>
</protein>
<evidence type="ECO:0000313" key="2">
    <source>
        <dbReference type="Proteomes" id="UP000253846"/>
    </source>
</evidence>
<organism evidence="1 2">
    <name type="scientific">Bartonella grahamii</name>
    <dbReference type="NCBI Taxonomy" id="33045"/>
    <lineage>
        <taxon>Bacteria</taxon>
        <taxon>Pseudomonadati</taxon>
        <taxon>Pseudomonadota</taxon>
        <taxon>Alphaproteobacteria</taxon>
        <taxon>Hyphomicrobiales</taxon>
        <taxon>Bartonellaceae</taxon>
        <taxon>Bartonella</taxon>
    </lineage>
</organism>
<dbReference type="Proteomes" id="UP000253846">
    <property type="component" value="Unassembled WGS sequence"/>
</dbReference>
<name>A0A336NBR8_BARGR</name>
<proteinExistence type="predicted"/>
<evidence type="ECO:0000313" key="1">
    <source>
        <dbReference type="EMBL" id="SSZ39555.1"/>
    </source>
</evidence>
<sequence>MKLDLEDCQICLGICLLGDVFGAIDEQRKIGGDISSRKYVSNGVV</sequence>
<reference evidence="1 2" key="1">
    <citation type="submission" date="2018-06" db="EMBL/GenBank/DDBJ databases">
        <authorList>
            <consortium name="Pathogen Informatics"/>
            <person name="Doyle S."/>
        </authorList>
    </citation>
    <scope>NUCLEOTIDE SEQUENCE [LARGE SCALE GENOMIC DNA]</scope>
    <source>
        <strain evidence="1 2">NCTC12860</strain>
    </source>
</reference>
<dbReference type="AlphaFoldDB" id="A0A336NBR8"/>
<gene>
    <name evidence="1" type="ORF">NCTC12860_00770</name>
</gene>